<dbReference type="InterPro" id="IPR018392">
    <property type="entry name" value="LysM"/>
</dbReference>
<gene>
    <name evidence="2" type="ORF">IAD50_00805</name>
</gene>
<dbReference type="InterPro" id="IPR036779">
    <property type="entry name" value="LysM_dom_sf"/>
</dbReference>
<name>A0A9D1I5L1_9CLOT</name>
<dbReference type="EMBL" id="DVMM01000014">
    <property type="protein sequence ID" value="HIU28816.1"/>
    <property type="molecule type" value="Genomic_DNA"/>
</dbReference>
<dbReference type="PROSITE" id="PS51782">
    <property type="entry name" value="LYSM"/>
    <property type="match status" value="1"/>
</dbReference>
<evidence type="ECO:0000313" key="2">
    <source>
        <dbReference type="EMBL" id="HIU28816.1"/>
    </source>
</evidence>
<evidence type="ECO:0000259" key="1">
    <source>
        <dbReference type="PROSITE" id="PS51782"/>
    </source>
</evidence>
<dbReference type="Proteomes" id="UP000824089">
    <property type="component" value="Unassembled WGS sequence"/>
</dbReference>
<dbReference type="SMART" id="SM00257">
    <property type="entry name" value="LysM"/>
    <property type="match status" value="1"/>
</dbReference>
<dbReference type="Pfam" id="PF01476">
    <property type="entry name" value="LysM"/>
    <property type="match status" value="1"/>
</dbReference>
<comment type="caution">
    <text evidence="2">The sequence shown here is derived from an EMBL/GenBank/DDBJ whole genome shotgun (WGS) entry which is preliminary data.</text>
</comment>
<dbReference type="GO" id="GO:0008932">
    <property type="term" value="F:lytic endotransglycosylase activity"/>
    <property type="evidence" value="ECO:0007669"/>
    <property type="project" value="TreeGrafter"/>
</dbReference>
<dbReference type="PANTHER" id="PTHR33734">
    <property type="entry name" value="LYSM DOMAIN-CONTAINING GPI-ANCHORED PROTEIN 2"/>
    <property type="match status" value="1"/>
</dbReference>
<organism evidence="2 3">
    <name type="scientific">Candidatus Egerieisoma faecipullorum</name>
    <dbReference type="NCBI Taxonomy" id="2840963"/>
    <lineage>
        <taxon>Bacteria</taxon>
        <taxon>Bacillati</taxon>
        <taxon>Bacillota</taxon>
        <taxon>Clostridia</taxon>
        <taxon>Eubacteriales</taxon>
        <taxon>Clostridiaceae</taxon>
        <taxon>Clostridiaceae incertae sedis</taxon>
        <taxon>Candidatus Egerieisoma</taxon>
    </lineage>
</organism>
<reference evidence="2" key="2">
    <citation type="journal article" date="2021" name="PeerJ">
        <title>Extensive microbial diversity within the chicken gut microbiome revealed by metagenomics and culture.</title>
        <authorList>
            <person name="Gilroy R."/>
            <person name="Ravi A."/>
            <person name="Getino M."/>
            <person name="Pursley I."/>
            <person name="Horton D.L."/>
            <person name="Alikhan N.F."/>
            <person name="Baker D."/>
            <person name="Gharbi K."/>
            <person name="Hall N."/>
            <person name="Watson M."/>
            <person name="Adriaenssens E.M."/>
            <person name="Foster-Nyarko E."/>
            <person name="Jarju S."/>
            <person name="Secka A."/>
            <person name="Antonio M."/>
            <person name="Oren A."/>
            <person name="Chaudhuri R.R."/>
            <person name="La Ragione R."/>
            <person name="Hildebrand F."/>
            <person name="Pallen M.J."/>
        </authorList>
    </citation>
    <scope>NUCLEOTIDE SEQUENCE</scope>
    <source>
        <strain evidence="2">CHK195-4489</strain>
    </source>
</reference>
<feature type="domain" description="LysM" evidence="1">
    <location>
        <begin position="481"/>
        <end position="525"/>
    </location>
</feature>
<reference evidence="2" key="1">
    <citation type="submission" date="2020-10" db="EMBL/GenBank/DDBJ databases">
        <authorList>
            <person name="Gilroy R."/>
        </authorList>
    </citation>
    <scope>NUCLEOTIDE SEQUENCE</scope>
    <source>
        <strain evidence="2">CHK195-4489</strain>
    </source>
</reference>
<dbReference type="CDD" id="cd00118">
    <property type="entry name" value="LysM"/>
    <property type="match status" value="1"/>
</dbReference>
<dbReference type="Gene3D" id="3.10.350.10">
    <property type="entry name" value="LysM domain"/>
    <property type="match status" value="1"/>
</dbReference>
<evidence type="ECO:0000313" key="3">
    <source>
        <dbReference type="Proteomes" id="UP000824089"/>
    </source>
</evidence>
<dbReference type="Pfam" id="PF12673">
    <property type="entry name" value="SipL"/>
    <property type="match status" value="2"/>
</dbReference>
<dbReference type="AlphaFoldDB" id="A0A9D1I5L1"/>
<protein>
    <submittedName>
        <fullName evidence="2">DUF3794 domain-containing protein</fullName>
    </submittedName>
</protein>
<accession>A0A9D1I5L1</accession>
<proteinExistence type="predicted"/>
<dbReference type="InterPro" id="IPR024300">
    <property type="entry name" value="SipL_SPOCS_dom"/>
</dbReference>
<dbReference type="PANTHER" id="PTHR33734:SF22">
    <property type="entry name" value="MEMBRANE-BOUND LYTIC MUREIN TRANSGLYCOSYLASE D"/>
    <property type="match status" value="1"/>
</dbReference>
<dbReference type="SUPFAM" id="SSF54106">
    <property type="entry name" value="LysM domain"/>
    <property type="match status" value="1"/>
</dbReference>
<sequence>MLDLIKDYMRLSCISKTESQSAVCEFDCIIPDILPDMAKILAIDAAAGTEAINKGSGSLTVNFRIQYKILYMPDVGNMTEELPEAPEIKSFSAFSEHTVVFDVDAMGEGAIVRAACCVENIESEYINSRKIAIRTAVRIQPTIINTNEEGICTGISGLEDVQTQKSSVTLSTVSESTDDTIIVDEDIELSGGKAAYKELLRTDAILSDMTCSVSGDKLLLKGNLETCTLYVSDDRIQSVQIIENEIPFAHSIEVETIGEDILWKTDFILKSYKAEICQDSDGENRILHVEAEIAVTADAYTIQTFEVLSDAYSLSQAFTLEKTDITGMLIMDDVTGQFVLRDAASKAEEQPEISQIVNVTAMVGQVRTQVEDGRVNAEGEIICNILYMSASGEQPISSFLTRLPFAQSFDSRQAKTGMEACMSFDINHVSFNIMSPSEIELRISVSAKGTVVKYCKISVISNVTQPDDPYLCGDDNRPSILLYVVQPGDTLWKIAKRYNAPVELLKEVNQLKNPDLILPGQKLLIPR</sequence>